<reference evidence="11" key="1">
    <citation type="journal article" date="2019" name="Int. J. Syst. Evol. Microbiol.">
        <title>The Global Catalogue of Microorganisms (GCM) 10K type strain sequencing project: providing services to taxonomists for standard genome sequencing and annotation.</title>
        <authorList>
            <consortium name="The Broad Institute Genomics Platform"/>
            <consortium name="The Broad Institute Genome Sequencing Center for Infectious Disease"/>
            <person name="Wu L."/>
            <person name="Ma J."/>
        </authorList>
    </citation>
    <scope>NUCLEOTIDE SEQUENCE [LARGE SCALE GENOMIC DNA]</scope>
    <source>
        <strain evidence="11">CGMCC 1.8957</strain>
    </source>
</reference>
<dbReference type="Proteomes" id="UP000652430">
    <property type="component" value="Unassembled WGS sequence"/>
</dbReference>
<evidence type="ECO:0000256" key="5">
    <source>
        <dbReference type="ARBA" id="ARBA00022692"/>
    </source>
</evidence>
<keyword evidence="7" id="KW-0998">Cell outer membrane</keyword>
<accession>A0ABQ3LAI4</accession>
<comment type="similarity">
    <text evidence="2">Belongs to the outer membrane factor (OMF) (TC 1.B.17) family.</text>
</comment>
<gene>
    <name evidence="10" type="primary">rsaFb</name>
    <name evidence="10" type="ORF">GCM10008023_07940</name>
</gene>
<feature type="compositionally biased region" description="Polar residues" evidence="8">
    <location>
        <begin position="463"/>
        <end position="476"/>
    </location>
</feature>
<feature type="region of interest" description="Disordered" evidence="8">
    <location>
        <begin position="456"/>
        <end position="477"/>
    </location>
</feature>
<evidence type="ECO:0000256" key="2">
    <source>
        <dbReference type="ARBA" id="ARBA00007613"/>
    </source>
</evidence>
<keyword evidence="6" id="KW-0472">Membrane</keyword>
<dbReference type="Pfam" id="PF02321">
    <property type="entry name" value="OEP"/>
    <property type="match status" value="2"/>
</dbReference>
<dbReference type="PANTHER" id="PTHR30026:SF22">
    <property type="entry name" value="OUTER MEMBRANE EFFLUX PROTEIN"/>
    <property type="match status" value="1"/>
</dbReference>
<dbReference type="PANTHER" id="PTHR30026">
    <property type="entry name" value="OUTER MEMBRANE PROTEIN TOLC"/>
    <property type="match status" value="1"/>
</dbReference>
<keyword evidence="4" id="KW-1134">Transmembrane beta strand</keyword>
<keyword evidence="3" id="KW-0813">Transport</keyword>
<comment type="subcellular location">
    <subcellularLocation>
        <location evidence="1">Cell outer membrane</location>
    </subcellularLocation>
</comment>
<evidence type="ECO:0000256" key="6">
    <source>
        <dbReference type="ARBA" id="ARBA00023136"/>
    </source>
</evidence>
<evidence type="ECO:0000256" key="7">
    <source>
        <dbReference type="ARBA" id="ARBA00023237"/>
    </source>
</evidence>
<evidence type="ECO:0000313" key="10">
    <source>
        <dbReference type="EMBL" id="GHH10314.1"/>
    </source>
</evidence>
<organism evidence="10 11">
    <name type="scientific">Sphingomonas glacialis</name>
    <dbReference type="NCBI Taxonomy" id="658225"/>
    <lineage>
        <taxon>Bacteria</taxon>
        <taxon>Pseudomonadati</taxon>
        <taxon>Pseudomonadota</taxon>
        <taxon>Alphaproteobacteria</taxon>
        <taxon>Sphingomonadales</taxon>
        <taxon>Sphingomonadaceae</taxon>
        <taxon>Sphingomonas</taxon>
    </lineage>
</organism>
<evidence type="ECO:0000256" key="4">
    <source>
        <dbReference type="ARBA" id="ARBA00022452"/>
    </source>
</evidence>
<dbReference type="InterPro" id="IPR051906">
    <property type="entry name" value="TolC-like"/>
</dbReference>
<dbReference type="EMBL" id="BNAQ01000001">
    <property type="protein sequence ID" value="GHH10314.1"/>
    <property type="molecule type" value="Genomic_DNA"/>
</dbReference>
<dbReference type="InterPro" id="IPR003423">
    <property type="entry name" value="OMP_efflux"/>
</dbReference>
<dbReference type="InterPro" id="IPR010130">
    <property type="entry name" value="T1SS_OMP_TolC"/>
</dbReference>
<dbReference type="RefSeq" id="WP_165954490.1">
    <property type="nucleotide sequence ID" value="NZ_BNAQ01000001.1"/>
</dbReference>
<dbReference type="Gene3D" id="1.20.1600.10">
    <property type="entry name" value="Outer membrane efflux proteins (OEP)"/>
    <property type="match status" value="1"/>
</dbReference>
<evidence type="ECO:0000256" key="1">
    <source>
        <dbReference type="ARBA" id="ARBA00004442"/>
    </source>
</evidence>
<name>A0ABQ3LAI4_9SPHN</name>
<dbReference type="SUPFAM" id="SSF56954">
    <property type="entry name" value="Outer membrane efflux proteins (OEP)"/>
    <property type="match status" value="1"/>
</dbReference>
<evidence type="ECO:0000256" key="3">
    <source>
        <dbReference type="ARBA" id="ARBA00022448"/>
    </source>
</evidence>
<protein>
    <submittedName>
        <fullName evidence="10">Membrane protein</fullName>
    </submittedName>
</protein>
<comment type="caution">
    <text evidence="10">The sequence shown here is derived from an EMBL/GenBank/DDBJ whole genome shotgun (WGS) entry which is preliminary data.</text>
</comment>
<evidence type="ECO:0000256" key="8">
    <source>
        <dbReference type="SAM" id="MobiDB-lite"/>
    </source>
</evidence>
<keyword evidence="9" id="KW-0732">Signal</keyword>
<proteinExistence type="inferred from homology"/>
<sequence>MRALFFVTGTALLALVAAPLSAETLREALVKAYNTNPTLAAQRASQRGVDENVPIIRSQGLPGVQLQSTYTENVVKAANSFVSPDRQAGASVTLAVPIYSGGAVRNGIRAAQTRVESGQLSLRGTEASLFTTVVGAYMDVIRDEAIVGLNTQNVRVLEVNLQASRDRFQVGDLTRTDVAQSEARLAVARSQLQSSQAQLITSRESYIRFVGTEPGRLDTPPDLPNLPAEPDVAVDVALKNNPTLLAAAKARDAAGYDIGVARANRLPTVAVNVGGNYYNYLGSLGSGTGVAVRQSGKAATVGLGLTMPLYQGGRPAAQIRQAQDARVRAIEQVTETERGVIAQARSAYAVWKSSLETIASSEVAVNANKLSLEGVRAENSVGNRTILDILNAEQELLNSQVTLVTAQRDAYVAGFALLAAMGEAEARNLGLDGGPLYDPVAHYTSVRHRIWDWSSDPDPAVTGTRTNATRPQTAKMTQPLDPILEAPVDRSAPITAGNATKNR</sequence>
<evidence type="ECO:0000313" key="11">
    <source>
        <dbReference type="Proteomes" id="UP000652430"/>
    </source>
</evidence>
<dbReference type="NCBIfam" id="TIGR01844">
    <property type="entry name" value="type_I_sec_TolC"/>
    <property type="match status" value="1"/>
</dbReference>
<feature type="chain" id="PRO_5047164250" evidence="9">
    <location>
        <begin position="23"/>
        <end position="503"/>
    </location>
</feature>
<keyword evidence="11" id="KW-1185">Reference proteome</keyword>
<keyword evidence="5" id="KW-0812">Transmembrane</keyword>
<evidence type="ECO:0000256" key="9">
    <source>
        <dbReference type="SAM" id="SignalP"/>
    </source>
</evidence>
<feature type="signal peptide" evidence="9">
    <location>
        <begin position="1"/>
        <end position="22"/>
    </location>
</feature>